<keyword evidence="10" id="KW-1185">Reference proteome</keyword>
<evidence type="ECO:0000256" key="2">
    <source>
        <dbReference type="ARBA" id="ARBA00007365"/>
    </source>
</evidence>
<accession>A0A238VCW7</accession>
<evidence type="ECO:0000313" key="9">
    <source>
        <dbReference type="EMBL" id="SNR32008.1"/>
    </source>
</evidence>
<dbReference type="Proteomes" id="UP000198412">
    <property type="component" value="Unassembled WGS sequence"/>
</dbReference>
<proteinExistence type="inferred from homology"/>
<dbReference type="EC" id="5.2.1.8" evidence="6"/>
<evidence type="ECO:0000256" key="1">
    <source>
        <dbReference type="ARBA" id="ARBA00000971"/>
    </source>
</evidence>
<dbReference type="PANTHER" id="PTHR45625:SF4">
    <property type="entry name" value="PEPTIDYLPROLYL ISOMERASE DOMAIN AND WD REPEAT-CONTAINING PROTEIN 1"/>
    <property type="match status" value="1"/>
</dbReference>
<comment type="similarity">
    <text evidence="6">Belongs to the FKBP-type PPIase family.</text>
</comment>
<evidence type="ECO:0000256" key="4">
    <source>
        <dbReference type="ARBA" id="ARBA00023235"/>
    </source>
</evidence>
<evidence type="ECO:0000259" key="8">
    <source>
        <dbReference type="PROSITE" id="PS50072"/>
    </source>
</evidence>
<dbReference type="Pfam" id="PF00160">
    <property type="entry name" value="Pro_isomerase"/>
    <property type="match status" value="1"/>
</dbReference>
<dbReference type="CDD" id="cd00317">
    <property type="entry name" value="cyclophilin"/>
    <property type="match status" value="1"/>
</dbReference>
<feature type="domain" description="PPIase cyclophilin-type" evidence="8">
    <location>
        <begin position="14"/>
        <end position="145"/>
    </location>
</feature>
<feature type="domain" description="PPIase FKBP-type" evidence="7">
    <location>
        <begin position="222"/>
        <end position="310"/>
    </location>
</feature>
<dbReference type="GO" id="GO:0003755">
    <property type="term" value="F:peptidyl-prolyl cis-trans isomerase activity"/>
    <property type="evidence" value="ECO:0007669"/>
    <property type="project" value="UniProtKB-UniRule"/>
</dbReference>
<dbReference type="PANTHER" id="PTHR45625">
    <property type="entry name" value="PEPTIDYL-PROLYL CIS-TRANS ISOMERASE-RELATED"/>
    <property type="match status" value="1"/>
</dbReference>
<dbReference type="PRINTS" id="PR00153">
    <property type="entry name" value="CSAPPISMRASE"/>
</dbReference>
<dbReference type="GO" id="GO:0006457">
    <property type="term" value="P:protein folding"/>
    <property type="evidence" value="ECO:0007669"/>
    <property type="project" value="InterPro"/>
</dbReference>
<dbReference type="InterPro" id="IPR001179">
    <property type="entry name" value="PPIase_FKBP_dom"/>
</dbReference>
<comment type="similarity">
    <text evidence="2">Belongs to the cyclophilin-type PPIase family.</text>
</comment>
<dbReference type="SUPFAM" id="SSF50891">
    <property type="entry name" value="Cyclophilin-like"/>
    <property type="match status" value="1"/>
</dbReference>
<evidence type="ECO:0000313" key="10">
    <source>
        <dbReference type="Proteomes" id="UP000198412"/>
    </source>
</evidence>
<organism evidence="9 10">
    <name type="scientific">Lutibacter flavus</name>
    <dbReference type="NCBI Taxonomy" id="691689"/>
    <lineage>
        <taxon>Bacteria</taxon>
        <taxon>Pseudomonadati</taxon>
        <taxon>Bacteroidota</taxon>
        <taxon>Flavobacteriia</taxon>
        <taxon>Flavobacteriales</taxon>
        <taxon>Flavobacteriaceae</taxon>
        <taxon>Lutibacter</taxon>
    </lineage>
</organism>
<dbReference type="InterPro" id="IPR029000">
    <property type="entry name" value="Cyclophilin-like_dom_sf"/>
</dbReference>
<dbReference type="Gene3D" id="2.40.100.10">
    <property type="entry name" value="Cyclophilin-like"/>
    <property type="match status" value="1"/>
</dbReference>
<dbReference type="Gene3D" id="3.10.50.40">
    <property type="match status" value="1"/>
</dbReference>
<protein>
    <recommendedName>
        <fullName evidence="6">Peptidyl-prolyl cis-trans isomerase</fullName>
        <ecNumber evidence="6">5.2.1.8</ecNumber>
    </recommendedName>
</protein>
<dbReference type="SUPFAM" id="SSF54534">
    <property type="entry name" value="FKBP-like"/>
    <property type="match status" value="1"/>
</dbReference>
<dbReference type="InterPro" id="IPR044666">
    <property type="entry name" value="Cyclophilin_A-like"/>
</dbReference>
<dbReference type="PROSITE" id="PS50072">
    <property type="entry name" value="CSA_PPIASE_2"/>
    <property type="match status" value="1"/>
</dbReference>
<dbReference type="PROSITE" id="PS00170">
    <property type="entry name" value="CSA_PPIASE_1"/>
    <property type="match status" value="1"/>
</dbReference>
<evidence type="ECO:0000256" key="6">
    <source>
        <dbReference type="RuleBase" id="RU003915"/>
    </source>
</evidence>
<dbReference type="AlphaFoldDB" id="A0A238VCW7"/>
<dbReference type="EMBL" id="FZNX01000001">
    <property type="protein sequence ID" value="SNR32008.1"/>
    <property type="molecule type" value="Genomic_DNA"/>
</dbReference>
<evidence type="ECO:0000256" key="5">
    <source>
        <dbReference type="PROSITE-ProRule" id="PRU00277"/>
    </source>
</evidence>
<gene>
    <name evidence="9" type="ORF">SAMN04488111_0273</name>
</gene>
<keyword evidence="3 5" id="KW-0697">Rotamase</keyword>
<keyword evidence="4 5" id="KW-0413">Isomerase</keyword>
<dbReference type="PROSITE" id="PS50059">
    <property type="entry name" value="FKBP_PPIASE"/>
    <property type="match status" value="1"/>
</dbReference>
<sequence length="310" mass="33306">MENGLYAKFNTSKGGILVNLEFEKTPGTVGNFVALAEGNLENNSKPQGTPYYNGLKFHRVIADFMIQGGCPLGTGTGSPGYSFDDEFHPELKHNVPGILSMANSGPASNGSQFFITHVATPWLDNKHTVFGKVVEGQDVVDAIAQNDILESIEIVRVGEDAENFNAVEAFRVFEGSRAKREEEAKLAAKEAMDKIAAGYDETPSGLRYKILQEGTGKQASKGSGVSVHYKGQLVDGTVFDSSYTRKQPIDFTIGIGQVIPGWDEGIQLLKVGDKARFVIPSDLAYGSQGAGGVIPPDATLIFDVELVDVK</sequence>
<dbReference type="Pfam" id="PF00254">
    <property type="entry name" value="FKBP_C"/>
    <property type="match status" value="1"/>
</dbReference>
<name>A0A238VCW7_9FLAO</name>
<dbReference type="InterPro" id="IPR046357">
    <property type="entry name" value="PPIase_dom_sf"/>
</dbReference>
<dbReference type="RefSeq" id="WP_089376638.1">
    <property type="nucleotide sequence ID" value="NZ_FZNX01000001.1"/>
</dbReference>
<dbReference type="InterPro" id="IPR002130">
    <property type="entry name" value="Cyclophilin-type_PPIase_dom"/>
</dbReference>
<dbReference type="InterPro" id="IPR020892">
    <property type="entry name" value="Cyclophilin-type_PPIase_CS"/>
</dbReference>
<evidence type="ECO:0000256" key="3">
    <source>
        <dbReference type="ARBA" id="ARBA00023110"/>
    </source>
</evidence>
<evidence type="ECO:0000259" key="7">
    <source>
        <dbReference type="PROSITE" id="PS50059"/>
    </source>
</evidence>
<dbReference type="FunFam" id="3.10.50.40:FF:000047">
    <property type="entry name" value="Peptidylprolyl isomerase"/>
    <property type="match status" value="1"/>
</dbReference>
<reference evidence="10" key="1">
    <citation type="submission" date="2017-06" db="EMBL/GenBank/DDBJ databases">
        <authorList>
            <person name="Varghese N."/>
            <person name="Submissions S."/>
        </authorList>
    </citation>
    <scope>NUCLEOTIDE SEQUENCE [LARGE SCALE GENOMIC DNA]</scope>
    <source>
        <strain evidence="10">DSM 27993</strain>
    </source>
</reference>
<comment type="catalytic activity">
    <reaction evidence="1 5 6">
        <text>[protein]-peptidylproline (omega=180) = [protein]-peptidylproline (omega=0)</text>
        <dbReference type="Rhea" id="RHEA:16237"/>
        <dbReference type="Rhea" id="RHEA-COMP:10747"/>
        <dbReference type="Rhea" id="RHEA-COMP:10748"/>
        <dbReference type="ChEBI" id="CHEBI:83833"/>
        <dbReference type="ChEBI" id="CHEBI:83834"/>
        <dbReference type="EC" id="5.2.1.8"/>
    </reaction>
</comment>
<dbReference type="OrthoDB" id="9807797at2"/>